<evidence type="ECO:0000313" key="3">
    <source>
        <dbReference type="Proteomes" id="UP000242497"/>
    </source>
</evidence>
<dbReference type="Pfam" id="PF21846">
    <property type="entry name" value="DUF6905"/>
    <property type="match status" value="1"/>
</dbReference>
<dbReference type="AlphaFoldDB" id="A0A1M6TAY0"/>
<feature type="transmembrane region" description="Helical" evidence="1">
    <location>
        <begin position="30"/>
        <end position="47"/>
    </location>
</feature>
<name>A0A1M6TAY0_9FIRM</name>
<keyword evidence="1" id="KW-0812">Transmembrane</keyword>
<dbReference type="Proteomes" id="UP000242497">
    <property type="component" value="Unassembled WGS sequence"/>
</dbReference>
<evidence type="ECO:0000256" key="1">
    <source>
        <dbReference type="SAM" id="Phobius"/>
    </source>
</evidence>
<keyword evidence="1" id="KW-1133">Transmembrane helix</keyword>
<dbReference type="EMBL" id="FRAE01000089">
    <property type="protein sequence ID" value="SHK54145.1"/>
    <property type="molecule type" value="Genomic_DNA"/>
</dbReference>
<sequence length="126" mass="13164">MKHLGTIIGTAIAGMFVMGVWGAFAGAYGIAGGWFAGLMIIGVMWYMNHYIGIVNNEDGAAWIDMALGIAVAGTTRDAFMAGNFAPIASSMPTLIIVILGGITGGVTAGLLQKHVLNKKEFEKETV</sequence>
<dbReference type="RefSeq" id="WP_072890618.1">
    <property type="nucleotide sequence ID" value="NZ_FRAE01000089.1"/>
</dbReference>
<evidence type="ECO:0000313" key="2">
    <source>
        <dbReference type="EMBL" id="SHK54145.1"/>
    </source>
</evidence>
<gene>
    <name evidence="2" type="ORF">SAMN02744037_02556</name>
</gene>
<proteinExistence type="predicted"/>
<keyword evidence="3" id="KW-1185">Reference proteome</keyword>
<reference evidence="3" key="1">
    <citation type="submission" date="2016-11" db="EMBL/GenBank/DDBJ databases">
        <authorList>
            <person name="Varghese N."/>
            <person name="Submissions S."/>
        </authorList>
    </citation>
    <scope>NUCLEOTIDE SEQUENCE [LARGE SCALE GENOMIC DNA]</scope>
    <source>
        <strain evidence="3">DSM 15518</strain>
    </source>
</reference>
<dbReference type="OrthoDB" id="1908850at2"/>
<feature type="transmembrane region" description="Helical" evidence="1">
    <location>
        <begin position="91"/>
        <end position="111"/>
    </location>
</feature>
<feature type="transmembrane region" description="Helical" evidence="1">
    <location>
        <begin position="7"/>
        <end position="24"/>
    </location>
</feature>
<dbReference type="InterPro" id="IPR054200">
    <property type="entry name" value="DUF6905"/>
</dbReference>
<protein>
    <submittedName>
        <fullName evidence="2">Uncharacterized protein</fullName>
    </submittedName>
</protein>
<accession>A0A1M6TAY0</accession>
<keyword evidence="1" id="KW-0472">Membrane</keyword>
<organism evidence="2 3">
    <name type="scientific">Tepidibacter formicigenes DSM 15518</name>
    <dbReference type="NCBI Taxonomy" id="1123349"/>
    <lineage>
        <taxon>Bacteria</taxon>
        <taxon>Bacillati</taxon>
        <taxon>Bacillota</taxon>
        <taxon>Clostridia</taxon>
        <taxon>Peptostreptococcales</taxon>
        <taxon>Peptostreptococcaceae</taxon>
        <taxon>Tepidibacter</taxon>
    </lineage>
</organism>